<sequence>MSYQDYINKMKDIQEDILNFVDDKDNQNDYFNKLINAIKIHNIQQNHDDLMILLHLIASISNNHHRGPFFFEKIERILNFLKEDIKKNFPNFKIFNIFKDNKRILLFLIKEDILKVDSSIKTKMKNMNSSYFEFFSPEVGLNFHDDQPNFLEKRKIGENDDNLCSIIRNDMIDEFVTFVNTRNVSLSYQFKTSIYETNPFLIDKNPTLIEYAAFFGSIQIFNYLRLNKVDLTPSLWIYAIHSNNAEIISLLENNKIEPNDKKFNECFKESVKCHHNEIATYIKEQKIEDEEDEKESVDENGFNKKMIDTFNAQNCIRYYNFCFIQDDFMNGYNFNVLCECDYVYFVSSLIDKESINPNANYI</sequence>
<organism evidence="1 2">
    <name type="scientific">Tritrichomonas musculus</name>
    <dbReference type="NCBI Taxonomy" id="1915356"/>
    <lineage>
        <taxon>Eukaryota</taxon>
        <taxon>Metamonada</taxon>
        <taxon>Parabasalia</taxon>
        <taxon>Tritrichomonadida</taxon>
        <taxon>Tritrichomonadidae</taxon>
        <taxon>Tritrichomonas</taxon>
    </lineage>
</organism>
<accession>A0ABR2KX58</accession>
<evidence type="ECO:0008006" key="3">
    <source>
        <dbReference type="Google" id="ProtNLM"/>
    </source>
</evidence>
<comment type="caution">
    <text evidence="1">The sequence shown here is derived from an EMBL/GenBank/DDBJ whole genome shotgun (WGS) entry which is preliminary data.</text>
</comment>
<protein>
    <recommendedName>
        <fullName evidence="3">DUF3447 domain-containing protein</fullName>
    </recommendedName>
</protein>
<evidence type="ECO:0000313" key="2">
    <source>
        <dbReference type="Proteomes" id="UP001470230"/>
    </source>
</evidence>
<dbReference type="Gene3D" id="1.25.40.20">
    <property type="entry name" value="Ankyrin repeat-containing domain"/>
    <property type="match status" value="1"/>
</dbReference>
<gene>
    <name evidence="1" type="ORF">M9Y10_013590</name>
</gene>
<dbReference type="InterPro" id="IPR036770">
    <property type="entry name" value="Ankyrin_rpt-contain_sf"/>
</dbReference>
<keyword evidence="2" id="KW-1185">Reference proteome</keyword>
<dbReference type="SUPFAM" id="SSF48403">
    <property type="entry name" value="Ankyrin repeat"/>
    <property type="match status" value="1"/>
</dbReference>
<name>A0ABR2KX58_9EUKA</name>
<proteinExistence type="predicted"/>
<evidence type="ECO:0000313" key="1">
    <source>
        <dbReference type="EMBL" id="KAK8895706.1"/>
    </source>
</evidence>
<dbReference type="PANTHER" id="PTHR24159">
    <property type="match status" value="1"/>
</dbReference>
<dbReference type="EMBL" id="JAPFFF010000002">
    <property type="protein sequence ID" value="KAK8895706.1"/>
    <property type="molecule type" value="Genomic_DNA"/>
</dbReference>
<reference evidence="1 2" key="1">
    <citation type="submission" date="2024-04" db="EMBL/GenBank/DDBJ databases">
        <title>Tritrichomonas musculus Genome.</title>
        <authorList>
            <person name="Alves-Ferreira E."/>
            <person name="Grigg M."/>
            <person name="Lorenzi H."/>
            <person name="Galac M."/>
        </authorList>
    </citation>
    <scope>NUCLEOTIDE SEQUENCE [LARGE SCALE GENOMIC DNA]</scope>
    <source>
        <strain evidence="1 2">EAF2021</strain>
    </source>
</reference>
<dbReference type="Proteomes" id="UP001470230">
    <property type="component" value="Unassembled WGS sequence"/>
</dbReference>
<dbReference type="PANTHER" id="PTHR24159:SF5">
    <property type="entry name" value="ANK_REP_REGION DOMAIN-CONTAINING PROTEIN"/>
    <property type="match status" value="1"/>
</dbReference>